<dbReference type="InterPro" id="IPR023205">
    <property type="entry name" value="DsbA/DsbL"/>
</dbReference>
<dbReference type="GO" id="GO:0016491">
    <property type="term" value="F:oxidoreductase activity"/>
    <property type="evidence" value="ECO:0007669"/>
    <property type="project" value="InterPro"/>
</dbReference>
<comment type="similarity">
    <text evidence="2">Belongs to the thioredoxin family. DsbA subfamily.</text>
</comment>
<keyword evidence="12" id="KW-1185">Reference proteome</keyword>
<dbReference type="PIRSF" id="PIRSF001488">
    <property type="entry name" value="Tdi_protein"/>
    <property type="match status" value="1"/>
</dbReference>
<keyword evidence="6" id="KW-0676">Redox-active center</keyword>
<dbReference type="Pfam" id="PF01323">
    <property type="entry name" value="DSBA"/>
    <property type="match status" value="1"/>
</dbReference>
<feature type="domain" description="Thioredoxin" evidence="10">
    <location>
        <begin position="14"/>
        <end position="210"/>
    </location>
</feature>
<sequence>MTLKHFLFRTFAIAAMGAAALFAPVSQAQSAGQQYATLNPAQPSDTPDKIEVLEFFAYSCPHCAAMQPLVEKWAKTLPANVVLRQVPVAFNASMADLQKLYYSLEALDRLDLNDAVFKAIHSDHQRIFEAKAITDWVVSKGVDRAKFTAVFNSFGITSKTQRANELTKTYNIEGTPSIAVGGQYVVSPSMTGSYQGTIDVAQERLNTLLKK</sequence>
<comment type="caution">
    <text evidence="11">The sequence shown here is derived from an EMBL/GenBank/DDBJ whole genome shotgun (WGS) entry which is preliminary data.</text>
</comment>
<dbReference type="EMBL" id="QNRQ01000002">
    <property type="protein sequence ID" value="RBP42129.1"/>
    <property type="molecule type" value="Genomic_DNA"/>
</dbReference>
<evidence type="ECO:0000256" key="5">
    <source>
        <dbReference type="ARBA" id="ARBA00023157"/>
    </source>
</evidence>
<evidence type="ECO:0000256" key="9">
    <source>
        <dbReference type="SAM" id="SignalP"/>
    </source>
</evidence>
<dbReference type="InterPro" id="IPR001853">
    <property type="entry name" value="DSBA-like_thioredoxin_dom"/>
</dbReference>
<name>A0A366HHT7_9BURK</name>
<gene>
    <name evidence="11" type="ORF">DFR37_102515</name>
</gene>
<proteinExistence type="inferred from homology"/>
<dbReference type="PANTHER" id="PTHR35891">
    <property type="entry name" value="THIOL:DISULFIDE INTERCHANGE PROTEIN DSBA"/>
    <property type="match status" value="1"/>
</dbReference>
<dbReference type="RefSeq" id="WP_113932335.1">
    <property type="nucleotide sequence ID" value="NZ_JACCEU010000002.1"/>
</dbReference>
<dbReference type="SUPFAM" id="SSF52833">
    <property type="entry name" value="Thioredoxin-like"/>
    <property type="match status" value="1"/>
</dbReference>
<evidence type="ECO:0000256" key="2">
    <source>
        <dbReference type="ARBA" id="ARBA00005791"/>
    </source>
</evidence>
<evidence type="ECO:0000313" key="11">
    <source>
        <dbReference type="EMBL" id="RBP42129.1"/>
    </source>
</evidence>
<dbReference type="CDD" id="cd03019">
    <property type="entry name" value="DsbA_DsbA"/>
    <property type="match status" value="1"/>
</dbReference>
<organism evidence="11 12">
    <name type="scientific">Eoetvoesiella caeni</name>
    <dbReference type="NCBI Taxonomy" id="645616"/>
    <lineage>
        <taxon>Bacteria</taxon>
        <taxon>Pseudomonadati</taxon>
        <taxon>Pseudomonadota</taxon>
        <taxon>Betaproteobacteria</taxon>
        <taxon>Burkholderiales</taxon>
        <taxon>Alcaligenaceae</taxon>
        <taxon>Eoetvoesiella</taxon>
    </lineage>
</organism>
<evidence type="ECO:0000313" key="12">
    <source>
        <dbReference type="Proteomes" id="UP000253628"/>
    </source>
</evidence>
<evidence type="ECO:0000256" key="3">
    <source>
        <dbReference type="ARBA" id="ARBA00022729"/>
    </source>
</evidence>
<dbReference type="GO" id="GO:0042597">
    <property type="term" value="C:periplasmic space"/>
    <property type="evidence" value="ECO:0007669"/>
    <property type="project" value="UniProtKB-SubCell"/>
</dbReference>
<feature type="disulfide bond" description="Redox-active" evidence="8">
    <location>
        <begin position="60"/>
        <end position="63"/>
    </location>
</feature>
<evidence type="ECO:0000256" key="1">
    <source>
        <dbReference type="ARBA" id="ARBA00004418"/>
    </source>
</evidence>
<dbReference type="Gene3D" id="3.40.30.10">
    <property type="entry name" value="Glutaredoxin"/>
    <property type="match status" value="1"/>
</dbReference>
<dbReference type="PANTHER" id="PTHR35891:SF3">
    <property type="entry name" value="THIOL:DISULFIDE INTERCHANGE PROTEIN DSBL"/>
    <property type="match status" value="1"/>
</dbReference>
<feature type="chain" id="PRO_5016768080" description="Thiol:disulfide interchange protein" evidence="9">
    <location>
        <begin position="29"/>
        <end position="211"/>
    </location>
</feature>
<evidence type="ECO:0000256" key="7">
    <source>
        <dbReference type="PIRNR" id="PIRNR001488"/>
    </source>
</evidence>
<keyword evidence="3 9" id="KW-0732">Signal</keyword>
<evidence type="ECO:0000256" key="4">
    <source>
        <dbReference type="ARBA" id="ARBA00022764"/>
    </source>
</evidence>
<evidence type="ECO:0000256" key="6">
    <source>
        <dbReference type="ARBA" id="ARBA00023284"/>
    </source>
</evidence>
<comment type="subcellular location">
    <subcellularLocation>
        <location evidence="1 7">Periplasm</location>
    </subcellularLocation>
</comment>
<dbReference type="OrthoDB" id="9784896at2"/>
<dbReference type="InterPro" id="IPR050824">
    <property type="entry name" value="Thiol_disulfide_DsbA"/>
</dbReference>
<keyword evidence="4 7" id="KW-0574">Periplasm</keyword>
<dbReference type="InterPro" id="IPR013766">
    <property type="entry name" value="Thioredoxin_domain"/>
</dbReference>
<keyword evidence="5 7" id="KW-1015">Disulfide bond</keyword>
<feature type="signal peptide" evidence="9">
    <location>
        <begin position="1"/>
        <end position="28"/>
    </location>
</feature>
<dbReference type="InterPro" id="IPR036249">
    <property type="entry name" value="Thioredoxin-like_sf"/>
</dbReference>
<reference evidence="11 12" key="1">
    <citation type="submission" date="2018-06" db="EMBL/GenBank/DDBJ databases">
        <title>Genomic Encyclopedia of Type Strains, Phase IV (KMG-IV): sequencing the most valuable type-strain genomes for metagenomic binning, comparative biology and taxonomic classification.</title>
        <authorList>
            <person name="Goeker M."/>
        </authorList>
    </citation>
    <scope>NUCLEOTIDE SEQUENCE [LARGE SCALE GENOMIC DNA]</scope>
    <source>
        <strain evidence="11 12">DSM 25520</strain>
    </source>
</reference>
<dbReference type="AlphaFoldDB" id="A0A366HHT7"/>
<protein>
    <recommendedName>
        <fullName evidence="7">Thiol:disulfide interchange protein</fullName>
    </recommendedName>
</protein>
<accession>A0A366HHT7</accession>
<dbReference type="PROSITE" id="PS51352">
    <property type="entry name" value="THIOREDOXIN_2"/>
    <property type="match status" value="1"/>
</dbReference>
<dbReference type="Proteomes" id="UP000253628">
    <property type="component" value="Unassembled WGS sequence"/>
</dbReference>
<evidence type="ECO:0000259" key="10">
    <source>
        <dbReference type="PROSITE" id="PS51352"/>
    </source>
</evidence>
<evidence type="ECO:0000256" key="8">
    <source>
        <dbReference type="PIRSR" id="PIRSR001488-1"/>
    </source>
</evidence>